<dbReference type="SMART" id="SM00248">
    <property type="entry name" value="ANK"/>
    <property type="match status" value="2"/>
</dbReference>
<dbReference type="SUPFAM" id="SSF47027">
    <property type="entry name" value="Acyl-CoA binding protein"/>
    <property type="match status" value="1"/>
</dbReference>
<keyword evidence="3" id="KW-0446">Lipid-binding</keyword>
<evidence type="ECO:0000256" key="1">
    <source>
        <dbReference type="ARBA" id="ARBA00022737"/>
    </source>
</evidence>
<dbReference type="Gene3D" id="1.20.80.10">
    <property type="match status" value="1"/>
</dbReference>
<dbReference type="PRINTS" id="PR00689">
    <property type="entry name" value="ACOABINDINGP"/>
</dbReference>
<feature type="repeat" description="ANK" evidence="4">
    <location>
        <begin position="186"/>
        <end position="218"/>
    </location>
</feature>
<dbReference type="GO" id="GO:0000062">
    <property type="term" value="F:fatty-acyl-CoA binding"/>
    <property type="evidence" value="ECO:0007669"/>
    <property type="project" value="InterPro"/>
</dbReference>
<dbReference type="EMBL" id="KN880460">
    <property type="protein sequence ID" value="KIY70997.1"/>
    <property type="molecule type" value="Genomic_DNA"/>
</dbReference>
<sequence length="242" mass="26430">MSARFEAAAAYLAKPSTTSKPPSTSTKLSLYAHYKYVTSSPRPTAARPGMLDWTGRAKWDAWDNLGKELGPDAKETAEERYCDLAKQSGWEESSEPTESTPRTSQRKEEEEDIDLDRLDEDEEEPAIRGSGDAGLGISVSTMSMADTPSKECASTPLHEAVVSGDLEVLRAALEKQDTGVDVVDGFGYTPLHLAVDRGSLDAVKLLLEKGAKVDLKDQDDMTPREMAEILGHEQIEKLLASR</sequence>
<evidence type="ECO:0000256" key="2">
    <source>
        <dbReference type="ARBA" id="ARBA00023043"/>
    </source>
</evidence>
<dbReference type="AlphaFoldDB" id="A0A0D7BKJ9"/>
<feature type="compositionally biased region" description="Acidic residues" evidence="5">
    <location>
        <begin position="109"/>
        <end position="124"/>
    </location>
</feature>
<dbReference type="PROSITE" id="PS51228">
    <property type="entry name" value="ACB_2"/>
    <property type="match status" value="1"/>
</dbReference>
<accession>A0A0D7BKJ9</accession>
<evidence type="ECO:0000256" key="4">
    <source>
        <dbReference type="PROSITE-ProRule" id="PRU00023"/>
    </source>
</evidence>
<dbReference type="PROSITE" id="PS50297">
    <property type="entry name" value="ANK_REP_REGION"/>
    <property type="match status" value="1"/>
</dbReference>
<dbReference type="InterPro" id="IPR014352">
    <property type="entry name" value="FERM/acyl-CoA-bd_prot_sf"/>
</dbReference>
<dbReference type="PROSITE" id="PS50088">
    <property type="entry name" value="ANK_REPEAT"/>
    <property type="match status" value="1"/>
</dbReference>
<dbReference type="PRINTS" id="PR01415">
    <property type="entry name" value="ANKYRIN"/>
</dbReference>
<organism evidence="7 8">
    <name type="scientific">Cylindrobasidium torrendii FP15055 ss-10</name>
    <dbReference type="NCBI Taxonomy" id="1314674"/>
    <lineage>
        <taxon>Eukaryota</taxon>
        <taxon>Fungi</taxon>
        <taxon>Dikarya</taxon>
        <taxon>Basidiomycota</taxon>
        <taxon>Agaricomycotina</taxon>
        <taxon>Agaricomycetes</taxon>
        <taxon>Agaricomycetidae</taxon>
        <taxon>Agaricales</taxon>
        <taxon>Marasmiineae</taxon>
        <taxon>Physalacriaceae</taxon>
        <taxon>Cylindrobasidium</taxon>
    </lineage>
</organism>
<dbReference type="InterPro" id="IPR036770">
    <property type="entry name" value="Ankyrin_rpt-contain_sf"/>
</dbReference>
<gene>
    <name evidence="7" type="ORF">CYLTODRAFT_346742</name>
</gene>
<feature type="compositionally biased region" description="Basic and acidic residues" evidence="5">
    <location>
        <begin position="64"/>
        <end position="83"/>
    </location>
</feature>
<keyword evidence="8" id="KW-1185">Reference proteome</keyword>
<keyword evidence="2 4" id="KW-0040">ANK repeat</keyword>
<dbReference type="InterPro" id="IPR000582">
    <property type="entry name" value="Acyl-CoA-binding_protein"/>
</dbReference>
<evidence type="ECO:0000313" key="8">
    <source>
        <dbReference type="Proteomes" id="UP000054007"/>
    </source>
</evidence>
<dbReference type="SUPFAM" id="SSF48403">
    <property type="entry name" value="Ankyrin repeat"/>
    <property type="match status" value="1"/>
</dbReference>
<dbReference type="Pfam" id="PF00887">
    <property type="entry name" value="ACBP"/>
    <property type="match status" value="1"/>
</dbReference>
<dbReference type="Proteomes" id="UP000054007">
    <property type="component" value="Unassembled WGS sequence"/>
</dbReference>
<proteinExistence type="predicted"/>
<dbReference type="OrthoDB" id="341259at2759"/>
<dbReference type="PANTHER" id="PTHR24119:SF0">
    <property type="entry name" value="ACYL-COA-BINDING DOMAIN-CONTAINING PROTEIN 6"/>
    <property type="match status" value="1"/>
</dbReference>
<evidence type="ECO:0000256" key="3">
    <source>
        <dbReference type="ARBA" id="ARBA00023121"/>
    </source>
</evidence>
<reference evidence="7 8" key="1">
    <citation type="journal article" date="2015" name="Fungal Genet. Biol.">
        <title>Evolution of novel wood decay mechanisms in Agaricales revealed by the genome sequences of Fistulina hepatica and Cylindrobasidium torrendii.</title>
        <authorList>
            <person name="Floudas D."/>
            <person name="Held B.W."/>
            <person name="Riley R."/>
            <person name="Nagy L.G."/>
            <person name="Koehler G."/>
            <person name="Ransdell A.S."/>
            <person name="Younus H."/>
            <person name="Chow J."/>
            <person name="Chiniquy J."/>
            <person name="Lipzen A."/>
            <person name="Tritt A."/>
            <person name="Sun H."/>
            <person name="Haridas S."/>
            <person name="LaButti K."/>
            <person name="Ohm R.A."/>
            <person name="Kues U."/>
            <person name="Blanchette R.A."/>
            <person name="Grigoriev I.V."/>
            <person name="Minto R.E."/>
            <person name="Hibbett D.S."/>
        </authorList>
    </citation>
    <scope>NUCLEOTIDE SEQUENCE [LARGE SCALE GENOMIC DNA]</scope>
    <source>
        <strain evidence="7 8">FP15055 ss-10</strain>
    </source>
</reference>
<dbReference type="PANTHER" id="PTHR24119">
    <property type="entry name" value="ACYL-COA-BINDING DOMAIN-CONTAINING PROTEIN 6"/>
    <property type="match status" value="1"/>
</dbReference>
<name>A0A0D7BKJ9_9AGAR</name>
<evidence type="ECO:0000256" key="5">
    <source>
        <dbReference type="SAM" id="MobiDB-lite"/>
    </source>
</evidence>
<evidence type="ECO:0000259" key="6">
    <source>
        <dbReference type="PROSITE" id="PS51228"/>
    </source>
</evidence>
<dbReference type="InterPro" id="IPR002110">
    <property type="entry name" value="Ankyrin_rpt"/>
</dbReference>
<dbReference type="Pfam" id="PF12796">
    <property type="entry name" value="Ank_2"/>
    <property type="match status" value="1"/>
</dbReference>
<protein>
    <submittedName>
        <fullName evidence="7">Ankyrin</fullName>
    </submittedName>
</protein>
<dbReference type="Gene3D" id="1.25.40.20">
    <property type="entry name" value="Ankyrin repeat-containing domain"/>
    <property type="match status" value="1"/>
</dbReference>
<keyword evidence="1" id="KW-0677">Repeat</keyword>
<evidence type="ECO:0000313" key="7">
    <source>
        <dbReference type="EMBL" id="KIY70997.1"/>
    </source>
</evidence>
<dbReference type="STRING" id="1314674.A0A0D7BKJ9"/>
<feature type="domain" description="ACB" evidence="6">
    <location>
        <begin position="1"/>
        <end position="94"/>
    </location>
</feature>
<dbReference type="InterPro" id="IPR035984">
    <property type="entry name" value="Acyl-CoA-binding_sf"/>
</dbReference>
<feature type="region of interest" description="Disordered" evidence="5">
    <location>
        <begin position="64"/>
        <end position="138"/>
    </location>
</feature>